<evidence type="ECO:0000256" key="1">
    <source>
        <dbReference type="SAM" id="MobiDB-lite"/>
    </source>
</evidence>
<dbReference type="EMBL" id="MCFA01000060">
    <property type="protein sequence ID" value="ORY11530.1"/>
    <property type="molecule type" value="Genomic_DNA"/>
</dbReference>
<comment type="caution">
    <text evidence="2">The sequence shown here is derived from an EMBL/GenBank/DDBJ whole genome shotgun (WGS) entry which is preliminary data.</text>
</comment>
<evidence type="ECO:0000313" key="2">
    <source>
        <dbReference type="EMBL" id="ORY11530.1"/>
    </source>
</evidence>
<feature type="region of interest" description="Disordered" evidence="1">
    <location>
        <begin position="297"/>
        <end position="318"/>
    </location>
</feature>
<evidence type="ECO:0000313" key="3">
    <source>
        <dbReference type="Proteomes" id="UP000193144"/>
    </source>
</evidence>
<protein>
    <submittedName>
        <fullName evidence="2">Uncharacterized protein</fullName>
    </submittedName>
</protein>
<keyword evidence="3" id="KW-1185">Reference proteome</keyword>
<dbReference type="OrthoDB" id="21072at2759"/>
<organism evidence="2 3">
    <name type="scientific">Clohesyomyces aquaticus</name>
    <dbReference type="NCBI Taxonomy" id="1231657"/>
    <lineage>
        <taxon>Eukaryota</taxon>
        <taxon>Fungi</taxon>
        <taxon>Dikarya</taxon>
        <taxon>Ascomycota</taxon>
        <taxon>Pezizomycotina</taxon>
        <taxon>Dothideomycetes</taxon>
        <taxon>Pleosporomycetidae</taxon>
        <taxon>Pleosporales</taxon>
        <taxon>Lindgomycetaceae</taxon>
        <taxon>Clohesyomyces</taxon>
    </lineage>
</organism>
<dbReference type="Proteomes" id="UP000193144">
    <property type="component" value="Unassembled WGS sequence"/>
</dbReference>
<dbReference type="AlphaFoldDB" id="A0A1Y1ZMQ9"/>
<reference evidence="2 3" key="1">
    <citation type="submission" date="2016-07" db="EMBL/GenBank/DDBJ databases">
        <title>Pervasive Adenine N6-methylation of Active Genes in Fungi.</title>
        <authorList>
            <consortium name="DOE Joint Genome Institute"/>
            <person name="Mondo S.J."/>
            <person name="Dannebaum R.O."/>
            <person name="Kuo R.C."/>
            <person name="Labutti K."/>
            <person name="Haridas S."/>
            <person name="Kuo A."/>
            <person name="Salamov A."/>
            <person name="Ahrendt S.R."/>
            <person name="Lipzen A."/>
            <person name="Sullivan W."/>
            <person name="Andreopoulos W.B."/>
            <person name="Clum A."/>
            <person name="Lindquist E."/>
            <person name="Daum C."/>
            <person name="Ramamoorthy G.K."/>
            <person name="Gryganskyi A."/>
            <person name="Culley D."/>
            <person name="Magnuson J.K."/>
            <person name="James T.Y."/>
            <person name="O'Malley M.A."/>
            <person name="Stajich J.E."/>
            <person name="Spatafora J.W."/>
            <person name="Visel A."/>
            <person name="Grigoriev I.V."/>
        </authorList>
    </citation>
    <scope>NUCLEOTIDE SEQUENCE [LARGE SCALE GENOMIC DNA]</scope>
    <source>
        <strain evidence="2 3">CBS 115471</strain>
    </source>
</reference>
<proteinExistence type="predicted"/>
<name>A0A1Y1ZMQ9_9PLEO</name>
<gene>
    <name evidence="2" type="ORF">BCR34DRAFT_601310</name>
</gene>
<accession>A0A1Y1ZMQ9</accession>
<sequence>MEVPMIRIDNWDHESPVTLYYHSGTKELNFKAVYVNIKKIGQHPGRGSLETVRGTDGGEALQLKECDDAFLTKFSRCLARLLEYFLNIYDLDTPLNNATWYHLVDVLLKAALELPHRFYLPHQPSCSHAKGFNTKFERTLDLINSMVTGDKKGGPGRLIHHNGELTANVVTDGSSFKSGLTVWEQFLTRGSPGMSEASGSQRHIPMGGLAILQRHTERIRDIAQKYTESEDYEKDHTMPKEEFMARLDNVSFKLGEESEGLEPVRTSSILRTPGFNDPAKLLQAPERSDLDERLGSMRGVEPIQQPTEEFEILRVKEE</sequence>